<sequence>MLFKNSKTVYIVLFSVLLLDYNEEAVLHLFNLSQHHSLKTFLDEGIWVTGILLLTFLSRSTHKLKKDAQGNEQQQSLVDFSPEAIIIVKKHKLLYANSTTVDLLEAENDRELIGKSLLYFVHPSSLLTLCDFFKKYTNEEGFDSVIRSEMKFKTLTNNVIDVELTSIPMQYKGQTAREIVIRNITDKKVKEELIQFIAYHDPLTNLPNRRFFEETLTQTLTDAKYTQSMLAVLFIDLDGFKQVNDTLGHHSGDLLLKDMAKRLVKCVRKSDTVSRLGGDEFTILLPNTDKKFVLQIAQRIIKALENPVLIEGKSVQVSPSIGISWCDSNKTKHKTCQTLIKQADSAMYYVKQHGKNNFFIYDESFDQNSKKESTV</sequence>
<dbReference type="SUPFAM" id="SSF55073">
    <property type="entry name" value="Nucleotide cyclase"/>
    <property type="match status" value="1"/>
</dbReference>
<dbReference type="InterPro" id="IPR029787">
    <property type="entry name" value="Nucleotide_cyclase"/>
</dbReference>
<dbReference type="CDD" id="cd00130">
    <property type="entry name" value="PAS"/>
    <property type="match status" value="1"/>
</dbReference>
<reference evidence="2 3" key="1">
    <citation type="submission" date="2018-07" db="EMBL/GenBank/DDBJ databases">
        <title>Lottiidibacillus patelloidae gen. nov., sp. nov., isolated from the intestinal tract of a marine limpet and the reclassification of B. taeanensis BH030017T, B. algicola KMM 3737T and B. hwajinpoensis SW-72T as genus Lottiidibacillus.</title>
        <authorList>
            <person name="Liu R."/>
            <person name="Huang Z."/>
        </authorList>
    </citation>
    <scope>NUCLEOTIDE SEQUENCE [LARGE SCALE GENOMIC DNA]</scope>
    <source>
        <strain evidence="2 3">BH030017</strain>
    </source>
</reference>
<evidence type="ECO:0000259" key="1">
    <source>
        <dbReference type="PROSITE" id="PS50887"/>
    </source>
</evidence>
<gene>
    <name evidence="2" type="ORF">DS031_09905</name>
</gene>
<dbReference type="Pfam" id="PF13426">
    <property type="entry name" value="PAS_9"/>
    <property type="match status" value="1"/>
</dbReference>
<dbReference type="PANTHER" id="PTHR46663">
    <property type="entry name" value="DIGUANYLATE CYCLASE DGCT-RELATED"/>
    <property type="match status" value="1"/>
</dbReference>
<name>A0A366XUM6_9BACI</name>
<dbReference type="InterPro" id="IPR052163">
    <property type="entry name" value="DGC-Regulatory_Protein"/>
</dbReference>
<dbReference type="FunFam" id="3.30.70.270:FF:000001">
    <property type="entry name" value="Diguanylate cyclase domain protein"/>
    <property type="match status" value="1"/>
</dbReference>
<dbReference type="Proteomes" id="UP000253314">
    <property type="component" value="Unassembled WGS sequence"/>
</dbReference>
<proteinExistence type="predicted"/>
<feature type="domain" description="GGDEF" evidence="1">
    <location>
        <begin position="228"/>
        <end position="363"/>
    </location>
</feature>
<dbReference type="PROSITE" id="PS50887">
    <property type="entry name" value="GGDEF"/>
    <property type="match status" value="1"/>
</dbReference>
<evidence type="ECO:0000313" key="2">
    <source>
        <dbReference type="EMBL" id="RBW69832.1"/>
    </source>
</evidence>
<dbReference type="InterPro" id="IPR000014">
    <property type="entry name" value="PAS"/>
</dbReference>
<dbReference type="CDD" id="cd01949">
    <property type="entry name" value="GGDEF"/>
    <property type="match status" value="1"/>
</dbReference>
<dbReference type="Pfam" id="PF00990">
    <property type="entry name" value="GGDEF"/>
    <property type="match status" value="1"/>
</dbReference>
<dbReference type="OrthoDB" id="9759607at2"/>
<dbReference type="AlphaFoldDB" id="A0A366XUM6"/>
<dbReference type="NCBIfam" id="TIGR00254">
    <property type="entry name" value="GGDEF"/>
    <property type="match status" value="1"/>
</dbReference>
<comment type="caution">
    <text evidence="2">The sequence shown here is derived from an EMBL/GenBank/DDBJ whole genome shotgun (WGS) entry which is preliminary data.</text>
</comment>
<dbReference type="Gene3D" id="3.30.70.270">
    <property type="match status" value="1"/>
</dbReference>
<accession>A0A366XUM6</accession>
<dbReference type="EMBL" id="QOCW01000008">
    <property type="protein sequence ID" value="RBW69832.1"/>
    <property type="molecule type" value="Genomic_DNA"/>
</dbReference>
<dbReference type="InterPro" id="IPR043128">
    <property type="entry name" value="Rev_trsase/Diguanyl_cyclase"/>
</dbReference>
<protein>
    <recommendedName>
        <fullName evidence="1">GGDEF domain-containing protein</fullName>
    </recommendedName>
</protein>
<dbReference type="PANTHER" id="PTHR46663:SF3">
    <property type="entry name" value="SLL0267 PROTEIN"/>
    <property type="match status" value="1"/>
</dbReference>
<dbReference type="InterPro" id="IPR000160">
    <property type="entry name" value="GGDEF_dom"/>
</dbReference>
<dbReference type="InterPro" id="IPR035965">
    <property type="entry name" value="PAS-like_dom_sf"/>
</dbReference>
<dbReference type="Gene3D" id="3.30.450.20">
    <property type="entry name" value="PAS domain"/>
    <property type="match status" value="1"/>
</dbReference>
<evidence type="ECO:0000313" key="3">
    <source>
        <dbReference type="Proteomes" id="UP000253314"/>
    </source>
</evidence>
<keyword evidence="3" id="KW-1185">Reference proteome</keyword>
<organism evidence="2 3">
    <name type="scientific">Bacillus taeanensis</name>
    <dbReference type="NCBI Taxonomy" id="273032"/>
    <lineage>
        <taxon>Bacteria</taxon>
        <taxon>Bacillati</taxon>
        <taxon>Bacillota</taxon>
        <taxon>Bacilli</taxon>
        <taxon>Bacillales</taxon>
        <taxon>Bacillaceae</taxon>
        <taxon>Bacillus</taxon>
    </lineage>
</organism>
<dbReference type="SUPFAM" id="SSF55785">
    <property type="entry name" value="PYP-like sensor domain (PAS domain)"/>
    <property type="match status" value="1"/>
</dbReference>
<dbReference type="SMART" id="SM00267">
    <property type="entry name" value="GGDEF"/>
    <property type="match status" value="1"/>
</dbReference>
<dbReference type="RefSeq" id="WP_113805916.1">
    <property type="nucleotide sequence ID" value="NZ_QOCW01000008.1"/>
</dbReference>